<comment type="caution">
    <text evidence="8">The sequence shown here is derived from an EMBL/GenBank/DDBJ whole genome shotgun (WGS) entry which is preliminary data.</text>
</comment>
<proteinExistence type="predicted"/>
<dbReference type="NCBIfam" id="NF012200">
    <property type="entry name" value="choice_anch_D"/>
    <property type="match status" value="1"/>
</dbReference>
<evidence type="ECO:0000259" key="7">
    <source>
        <dbReference type="Pfam" id="PF22544"/>
    </source>
</evidence>
<evidence type="ECO:0000256" key="2">
    <source>
        <dbReference type="ARBA" id="ARBA00004496"/>
    </source>
</evidence>
<reference evidence="9" key="1">
    <citation type="journal article" date="2019" name="Int. J. Syst. Evol. Microbiol.">
        <title>The Global Catalogue of Microorganisms (GCM) 10K type strain sequencing project: providing services to taxonomists for standard genome sequencing and annotation.</title>
        <authorList>
            <consortium name="The Broad Institute Genomics Platform"/>
            <consortium name="The Broad Institute Genome Sequencing Center for Infectious Disease"/>
            <person name="Wu L."/>
            <person name="Ma J."/>
        </authorList>
    </citation>
    <scope>NUCLEOTIDE SEQUENCE [LARGE SCALE GENOMIC DNA]</scope>
    <source>
        <strain evidence="9">CCUG 49452</strain>
    </source>
</reference>
<evidence type="ECO:0000256" key="4">
    <source>
        <dbReference type="ARBA" id="ARBA00023069"/>
    </source>
</evidence>
<keyword evidence="3" id="KW-0963">Cytoplasm</keyword>
<dbReference type="RefSeq" id="WP_382428941.1">
    <property type="nucleotide sequence ID" value="NZ_JBHSHJ010000001.1"/>
</dbReference>
<evidence type="ECO:0000256" key="6">
    <source>
        <dbReference type="SAM" id="SignalP"/>
    </source>
</evidence>
<evidence type="ECO:0000256" key="5">
    <source>
        <dbReference type="ARBA" id="ARBA00023273"/>
    </source>
</evidence>
<evidence type="ECO:0000313" key="8">
    <source>
        <dbReference type="EMBL" id="MFC4787465.1"/>
    </source>
</evidence>
<dbReference type="Proteomes" id="UP001596001">
    <property type="component" value="Unassembled WGS sequence"/>
</dbReference>
<keyword evidence="9" id="KW-1185">Reference proteome</keyword>
<dbReference type="InterPro" id="IPR053879">
    <property type="entry name" value="HYDIN_VesB_CFA65-like_Ig"/>
</dbReference>
<dbReference type="SUPFAM" id="SSF89260">
    <property type="entry name" value="Collagen-binding domain"/>
    <property type="match status" value="1"/>
</dbReference>
<dbReference type="EMBL" id="JBHSHJ010000001">
    <property type="protein sequence ID" value="MFC4787465.1"/>
    <property type="molecule type" value="Genomic_DNA"/>
</dbReference>
<feature type="signal peptide" evidence="6">
    <location>
        <begin position="1"/>
        <end position="23"/>
    </location>
</feature>
<dbReference type="Gene3D" id="2.60.40.10">
    <property type="entry name" value="Immunoglobulins"/>
    <property type="match status" value="1"/>
</dbReference>
<evidence type="ECO:0000256" key="3">
    <source>
        <dbReference type="ARBA" id="ARBA00022490"/>
    </source>
</evidence>
<comment type="subcellular location">
    <subcellularLocation>
        <location evidence="1">Cell projection</location>
        <location evidence="1">Cilium</location>
    </subcellularLocation>
    <subcellularLocation>
        <location evidence="2">Cytoplasm</location>
    </subcellularLocation>
</comment>
<feature type="chain" id="PRO_5047028637" evidence="6">
    <location>
        <begin position="24"/>
        <end position="473"/>
    </location>
</feature>
<evidence type="ECO:0000256" key="1">
    <source>
        <dbReference type="ARBA" id="ARBA00004138"/>
    </source>
</evidence>
<keyword evidence="6" id="KW-0732">Signal</keyword>
<dbReference type="Pfam" id="PF22544">
    <property type="entry name" value="HYDIN_VesB_CFA65-like_Ig"/>
    <property type="match status" value="1"/>
</dbReference>
<dbReference type="InterPro" id="IPR013783">
    <property type="entry name" value="Ig-like_fold"/>
</dbReference>
<gene>
    <name evidence="8" type="ORF">ACFO6X_00425</name>
</gene>
<evidence type="ECO:0000313" key="9">
    <source>
        <dbReference type="Proteomes" id="UP001596001"/>
    </source>
</evidence>
<keyword evidence="4" id="KW-0969">Cilium</keyword>
<keyword evidence="5" id="KW-0966">Cell projection</keyword>
<accession>A0ABV9Q8C8</accession>
<protein>
    <submittedName>
        <fullName evidence="8">Choice-of-anchor D domain-containing protein</fullName>
    </submittedName>
</protein>
<name>A0ABV9Q8C8_9BURK</name>
<sequence length="473" mass="49593">MPIFLKKALLPFCLGCAFSCAQAVEFTSQITPAHSGDSFIFSLSEDSLVSLTSVLGGQLHGGNAGFGITTTDSTDVVRSTWAHPGQSEGTWPLQAGQYVLQLWNNSNSTGSYTAQLNIAPQAGGDPEPNQSRDTALALSPNSSTTGHLGFYSALTDERHDYHDFYQLYLPTHGALQLTTTADSTLASAFGHTLYRSDGSTIVRDSSALDAGYYYLQVWANNASAYGRYTLHAAFVSSPSTSGLAPSSTQLDFGPLEVGTSLTQTITLNNQAAAPATLSSITASGDFSIQSDCGSILAVGASCSLTVGFTPSATGTHSGIATIVSDVGNTQIALSGTGMVTIQPVAGRIIVQTPVSSAQAVNPVLVFAPTASERHGSYQLYLAALYGGQLYFLTLQNMQWQVVAYAGGEVPAYQAAQGSDLYQERSDGSYSAQTWAFPLGDLSSLHGLQLLVGFGRNAQDMLARGQVLLLLSVP</sequence>
<dbReference type="Gene3D" id="2.60.120.380">
    <property type="match status" value="1"/>
</dbReference>
<feature type="domain" description="HYDIN/VesB/CFA65-like Ig-like" evidence="7">
    <location>
        <begin position="247"/>
        <end position="325"/>
    </location>
</feature>
<organism evidence="8 9">
    <name type="scientific">Giesbergeria sinuosa</name>
    <dbReference type="NCBI Taxonomy" id="80883"/>
    <lineage>
        <taxon>Bacteria</taxon>
        <taxon>Pseudomonadati</taxon>
        <taxon>Pseudomonadota</taxon>
        <taxon>Betaproteobacteria</taxon>
        <taxon>Burkholderiales</taxon>
        <taxon>Comamonadaceae</taxon>
        <taxon>Giesbergeria</taxon>
    </lineage>
</organism>